<dbReference type="Pfam" id="PF00249">
    <property type="entry name" value="Myb_DNA-binding"/>
    <property type="match status" value="1"/>
</dbReference>
<feature type="domain" description="Myb-like" evidence="8">
    <location>
        <begin position="32"/>
        <end position="83"/>
    </location>
</feature>
<feature type="domain" description="Myb-like" evidence="8">
    <location>
        <begin position="84"/>
        <end position="135"/>
    </location>
</feature>
<dbReference type="PANTHER" id="PTHR45614:SF266">
    <property type="entry name" value="TRANSCRIPTION FACTOR MYB3R-4"/>
    <property type="match status" value="1"/>
</dbReference>
<keyword evidence="3" id="KW-0805">Transcription regulation</keyword>
<dbReference type="CDD" id="cd00167">
    <property type="entry name" value="SANT"/>
    <property type="match status" value="3"/>
</dbReference>
<dbReference type="FunFam" id="1.10.10.60:FF:000016">
    <property type="entry name" value="Transcriptional activator Myb isoform A"/>
    <property type="match status" value="1"/>
</dbReference>
<feature type="region of interest" description="Disordered" evidence="7">
    <location>
        <begin position="204"/>
        <end position="252"/>
    </location>
</feature>
<evidence type="ECO:0000256" key="1">
    <source>
        <dbReference type="ARBA" id="ARBA00004123"/>
    </source>
</evidence>
<dbReference type="AlphaFoldDB" id="A0AAV3PVK3"/>
<dbReference type="FunFam" id="1.10.10.60:FF:000010">
    <property type="entry name" value="Transcriptional activator Myb isoform A"/>
    <property type="match status" value="1"/>
</dbReference>
<evidence type="ECO:0000259" key="8">
    <source>
        <dbReference type="PROSITE" id="PS50090"/>
    </source>
</evidence>
<name>A0AAV3PVK3_LITER</name>
<feature type="domain" description="HTH myb-type" evidence="9">
    <location>
        <begin position="32"/>
        <end position="83"/>
    </location>
</feature>
<keyword evidence="4" id="KW-0238">DNA-binding</keyword>
<dbReference type="SMART" id="SM00717">
    <property type="entry name" value="SANT"/>
    <property type="match status" value="3"/>
</dbReference>
<reference evidence="10 11" key="1">
    <citation type="submission" date="2024-01" db="EMBL/GenBank/DDBJ databases">
        <title>The complete chloroplast genome sequence of Lithospermum erythrorhizon: insights into the phylogenetic relationship among Boraginaceae species and the maternal lineages of purple gromwells.</title>
        <authorList>
            <person name="Okada T."/>
            <person name="Watanabe K."/>
        </authorList>
    </citation>
    <scope>NUCLEOTIDE SEQUENCE [LARGE SCALE GENOMIC DNA]</scope>
</reference>
<evidence type="ECO:0000256" key="6">
    <source>
        <dbReference type="ARBA" id="ARBA00023242"/>
    </source>
</evidence>
<dbReference type="Proteomes" id="UP001454036">
    <property type="component" value="Unassembled WGS sequence"/>
</dbReference>
<dbReference type="GO" id="GO:0000978">
    <property type="term" value="F:RNA polymerase II cis-regulatory region sequence-specific DNA binding"/>
    <property type="evidence" value="ECO:0007669"/>
    <property type="project" value="TreeGrafter"/>
</dbReference>
<feature type="domain" description="HTH myb-type" evidence="9">
    <location>
        <begin position="140"/>
        <end position="190"/>
    </location>
</feature>
<feature type="region of interest" description="Disordered" evidence="7">
    <location>
        <begin position="1"/>
        <end position="43"/>
    </location>
</feature>
<dbReference type="Gene3D" id="1.10.10.60">
    <property type="entry name" value="Homeodomain-like"/>
    <property type="match status" value="3"/>
</dbReference>
<evidence type="ECO:0000313" key="10">
    <source>
        <dbReference type="EMBL" id="GAA0153957.1"/>
    </source>
</evidence>
<evidence type="ECO:0000259" key="9">
    <source>
        <dbReference type="PROSITE" id="PS51294"/>
    </source>
</evidence>
<dbReference type="EMBL" id="BAABME010002287">
    <property type="protein sequence ID" value="GAA0153957.1"/>
    <property type="molecule type" value="Genomic_DNA"/>
</dbReference>
<dbReference type="InterPro" id="IPR017930">
    <property type="entry name" value="Myb_dom"/>
</dbReference>
<evidence type="ECO:0000313" key="11">
    <source>
        <dbReference type="Proteomes" id="UP001454036"/>
    </source>
</evidence>
<comment type="caution">
    <text evidence="10">The sequence shown here is derived from an EMBL/GenBank/DDBJ whole genome shotgun (WGS) entry which is preliminary data.</text>
</comment>
<dbReference type="PANTHER" id="PTHR45614">
    <property type="entry name" value="MYB PROTEIN-RELATED"/>
    <property type="match status" value="1"/>
</dbReference>
<keyword evidence="5" id="KW-0804">Transcription</keyword>
<keyword evidence="2" id="KW-0677">Repeat</keyword>
<evidence type="ECO:0000256" key="7">
    <source>
        <dbReference type="SAM" id="MobiDB-lite"/>
    </source>
</evidence>
<dbReference type="PROSITE" id="PS51294">
    <property type="entry name" value="HTH_MYB"/>
    <property type="match status" value="3"/>
</dbReference>
<proteinExistence type="predicted"/>
<feature type="domain" description="HTH myb-type" evidence="9">
    <location>
        <begin position="84"/>
        <end position="139"/>
    </location>
</feature>
<feature type="compositionally biased region" description="Basic and acidic residues" evidence="7">
    <location>
        <begin position="1"/>
        <end position="19"/>
    </location>
</feature>
<evidence type="ECO:0000256" key="2">
    <source>
        <dbReference type="ARBA" id="ARBA00022737"/>
    </source>
</evidence>
<dbReference type="InterPro" id="IPR001005">
    <property type="entry name" value="SANT/Myb"/>
</dbReference>
<dbReference type="SUPFAM" id="SSF46689">
    <property type="entry name" value="Homeodomain-like"/>
    <property type="match status" value="2"/>
</dbReference>
<feature type="compositionally biased region" description="Polar residues" evidence="7">
    <location>
        <begin position="210"/>
        <end position="223"/>
    </location>
</feature>
<dbReference type="GO" id="GO:0005634">
    <property type="term" value="C:nucleus"/>
    <property type="evidence" value="ECO:0007669"/>
    <property type="project" value="UniProtKB-SubCell"/>
</dbReference>
<dbReference type="InterPro" id="IPR009057">
    <property type="entry name" value="Homeodomain-like_sf"/>
</dbReference>
<feature type="compositionally biased region" description="Basic and acidic residues" evidence="7">
    <location>
        <begin position="224"/>
        <end position="235"/>
    </location>
</feature>
<dbReference type="Pfam" id="PF13921">
    <property type="entry name" value="Myb_DNA-bind_6"/>
    <property type="match status" value="1"/>
</dbReference>
<evidence type="ECO:0000256" key="3">
    <source>
        <dbReference type="ARBA" id="ARBA00023015"/>
    </source>
</evidence>
<keyword evidence="6" id="KW-0539">Nucleus</keyword>
<accession>A0AAV3PVK3</accession>
<feature type="domain" description="Myb-like" evidence="8">
    <location>
        <begin position="136"/>
        <end position="186"/>
    </location>
</feature>
<protein>
    <submittedName>
        <fullName evidence="10">Uncharacterized protein</fullName>
    </submittedName>
</protein>
<comment type="subcellular location">
    <subcellularLocation>
        <location evidence="1">Nucleus</location>
    </subcellularLocation>
</comment>
<organism evidence="10 11">
    <name type="scientific">Lithospermum erythrorhizon</name>
    <name type="common">Purple gromwell</name>
    <name type="synonym">Lithospermum officinale var. erythrorhizon</name>
    <dbReference type="NCBI Taxonomy" id="34254"/>
    <lineage>
        <taxon>Eukaryota</taxon>
        <taxon>Viridiplantae</taxon>
        <taxon>Streptophyta</taxon>
        <taxon>Embryophyta</taxon>
        <taxon>Tracheophyta</taxon>
        <taxon>Spermatophyta</taxon>
        <taxon>Magnoliopsida</taxon>
        <taxon>eudicotyledons</taxon>
        <taxon>Gunneridae</taxon>
        <taxon>Pentapetalae</taxon>
        <taxon>asterids</taxon>
        <taxon>lamiids</taxon>
        <taxon>Boraginales</taxon>
        <taxon>Boraginaceae</taxon>
        <taxon>Boraginoideae</taxon>
        <taxon>Lithospermeae</taxon>
        <taxon>Lithospermum</taxon>
    </lineage>
</organism>
<evidence type="ECO:0000256" key="4">
    <source>
        <dbReference type="ARBA" id="ARBA00023125"/>
    </source>
</evidence>
<keyword evidence="11" id="KW-1185">Reference proteome</keyword>
<feature type="compositionally biased region" description="Polar residues" evidence="7">
    <location>
        <begin position="26"/>
        <end position="39"/>
    </location>
</feature>
<gene>
    <name evidence="10" type="ORF">LIER_12071</name>
</gene>
<dbReference type="GO" id="GO:0000981">
    <property type="term" value="F:DNA-binding transcription factor activity, RNA polymerase II-specific"/>
    <property type="evidence" value="ECO:0007669"/>
    <property type="project" value="TreeGrafter"/>
</dbReference>
<dbReference type="FunFam" id="1.10.10.60:FF:000324">
    <property type="entry name" value="Transcription factor MYB3R-2"/>
    <property type="match status" value="1"/>
</dbReference>
<feature type="compositionally biased region" description="Polar residues" evidence="7">
    <location>
        <begin position="236"/>
        <end position="252"/>
    </location>
</feature>
<dbReference type="PROSITE" id="PS50090">
    <property type="entry name" value="MYB_LIKE"/>
    <property type="match status" value="3"/>
</dbReference>
<dbReference type="InterPro" id="IPR050560">
    <property type="entry name" value="MYB_TF"/>
</dbReference>
<sequence>MEGDRTDETSSDSIREVSRRPRPLQGRTSGPTRRSTKGQWTPEEDQILHQAVERFNGKNWKKIAECFKDRTDVQCLHRWQKVLNPELVKGPWSKEEDEIIIQMVNEIGPKKWSTIAKALPGRIGKQCRERWHNHLNPSINKEAWSQEEELALIQAHQIYGNKWAELMKFLPGRTDNAIKNHWNSSVKKKLDQYVASGLSQQCQGLPHVSHPSQNNASSSQVQHNSEDDTVPKKEVTQSSQGSTFVGSQSTSDMLIREERTVAEECNARDLGSCSVSCSERYPIDTQVVSLLIPEVPHGLGAMEFSDINSMNECDTSEVNNWQISLDELSNILSQDPEHFVQHVNGNNNQHTLPSPLQQSITSRVAGGFPSNIDMCGGEQSADPIPQSSNYLVSEEQAFTSYSCYPLGSDMLTSLYAQQPFVPVEHEFTNGNEFSVENQEHNSVPDRYDVHVNNSNKETMGQIQQETDPLEVVDVDHFGSVSSHDVQHSMGQDSVVEDEHKDSGNLCYEPPRFPSLDIPFLCCDLIQSGSDMLQEFSPLGTRQFWSSVNSFWDSPSGERSPDAVLKSASKSYLCTPSILRKRNRDLVSPLSQTRLEKKFESDLNQEQFKLPRDFTSLDVKLNEIVDSSKETERTLDVLEDKENRAPDAMQGERKHVKCIEGTTSSYAKLPLNEAERNKNDGEGTVTDIRTSDVKEKNCAINCRIKDDANCNKDDVRESAYAEIATGLDHDVNRCLFLSSERSGVKRAVSATVVTSMPENTSSSMFSPGMSKMKDDCNLVMNKVLPSDSSIMCVDDKTGLSETGTGTENTSIRFAKTPIRRNIESPSAWKSPWFISPFLLGSSFDTDISIEDYGLFVSPKDKTYDAIGLMKQLSEQTASAFANAQEVLGDETPETILKKKFSSRIKIKQVDQQNNERANCEFEQPSSSVSASGIRILDFSNCGTPEETKIGKIPNAMFCSPPSYLLKNCR</sequence>
<evidence type="ECO:0000256" key="5">
    <source>
        <dbReference type="ARBA" id="ARBA00023163"/>
    </source>
</evidence>